<dbReference type="Proteomes" id="UP000253551">
    <property type="component" value="Unassembled WGS sequence"/>
</dbReference>
<proteinExistence type="predicted"/>
<keyword evidence="3" id="KW-1185">Reference proteome</keyword>
<name>A0A367KSB1_RHIST</name>
<evidence type="ECO:0000313" key="2">
    <source>
        <dbReference type="EMBL" id="RCI05027.1"/>
    </source>
</evidence>
<sequence>MNYFISPPSSPTLGHRVICGECDKPLAADWFCADCHKKCSTCNRFLGLDEYCTRCWTLDPVSRQLLPKYAPSFSGLPSPTHSTQKPRSS</sequence>
<evidence type="ECO:0000313" key="3">
    <source>
        <dbReference type="Proteomes" id="UP000253551"/>
    </source>
</evidence>
<reference evidence="2 3" key="1">
    <citation type="journal article" date="2018" name="G3 (Bethesda)">
        <title>Phylogenetic and Phylogenomic Definition of Rhizopus Species.</title>
        <authorList>
            <person name="Gryganskyi A.P."/>
            <person name="Golan J."/>
            <person name="Dolatabadi S."/>
            <person name="Mondo S."/>
            <person name="Robb S."/>
            <person name="Idnurm A."/>
            <person name="Muszewska A."/>
            <person name="Steczkiewicz K."/>
            <person name="Masonjones S."/>
            <person name="Liao H.L."/>
            <person name="Gajdeczka M.T."/>
            <person name="Anike F."/>
            <person name="Vuek A."/>
            <person name="Anishchenko I.M."/>
            <person name="Voigt K."/>
            <person name="de Hoog G.S."/>
            <person name="Smith M.E."/>
            <person name="Heitman J."/>
            <person name="Vilgalys R."/>
            <person name="Stajich J.E."/>
        </authorList>
    </citation>
    <scope>NUCLEOTIDE SEQUENCE [LARGE SCALE GENOMIC DNA]</scope>
    <source>
        <strain evidence="2 3">LSU 92-RS-03</strain>
    </source>
</reference>
<dbReference type="OrthoDB" id="2287259at2759"/>
<dbReference type="AlphaFoldDB" id="A0A367KSB1"/>
<comment type="caution">
    <text evidence="2">The sequence shown here is derived from an EMBL/GenBank/DDBJ whole genome shotgun (WGS) entry which is preliminary data.</text>
</comment>
<protein>
    <submittedName>
        <fullName evidence="2">Uncharacterized protein</fullName>
    </submittedName>
</protein>
<organism evidence="2 3">
    <name type="scientific">Rhizopus stolonifer</name>
    <name type="common">Rhizopus nigricans</name>
    <dbReference type="NCBI Taxonomy" id="4846"/>
    <lineage>
        <taxon>Eukaryota</taxon>
        <taxon>Fungi</taxon>
        <taxon>Fungi incertae sedis</taxon>
        <taxon>Mucoromycota</taxon>
        <taxon>Mucoromycotina</taxon>
        <taxon>Mucoromycetes</taxon>
        <taxon>Mucorales</taxon>
        <taxon>Mucorineae</taxon>
        <taxon>Rhizopodaceae</taxon>
        <taxon>Rhizopus</taxon>
    </lineage>
</organism>
<evidence type="ECO:0000256" key="1">
    <source>
        <dbReference type="SAM" id="MobiDB-lite"/>
    </source>
</evidence>
<feature type="compositionally biased region" description="Polar residues" evidence="1">
    <location>
        <begin position="75"/>
        <end position="89"/>
    </location>
</feature>
<gene>
    <name evidence="2" type="ORF">CU098_013275</name>
</gene>
<feature type="region of interest" description="Disordered" evidence="1">
    <location>
        <begin position="68"/>
        <end position="89"/>
    </location>
</feature>
<dbReference type="EMBL" id="PJQM01000503">
    <property type="protein sequence ID" value="RCI05027.1"/>
    <property type="molecule type" value="Genomic_DNA"/>
</dbReference>
<accession>A0A367KSB1</accession>